<feature type="region of interest" description="Disordered" evidence="8">
    <location>
        <begin position="1059"/>
        <end position="1112"/>
    </location>
</feature>
<feature type="domain" description="Thioredoxin" evidence="9">
    <location>
        <begin position="58"/>
        <end position="205"/>
    </location>
</feature>
<evidence type="ECO:0000256" key="6">
    <source>
        <dbReference type="ARBA" id="ARBA00023065"/>
    </source>
</evidence>
<dbReference type="PANTHER" id="PTHR18929:SF246">
    <property type="entry name" value="PROTEIN DISULFIDE ISOMERASE-LIKE 1-4"/>
    <property type="match status" value="1"/>
</dbReference>
<dbReference type="CDD" id="cd02961">
    <property type="entry name" value="PDI_a_family"/>
    <property type="match status" value="2"/>
</dbReference>
<dbReference type="Pfam" id="PF00085">
    <property type="entry name" value="Thioredoxin"/>
    <property type="match status" value="2"/>
</dbReference>
<dbReference type="SUPFAM" id="SSF52833">
    <property type="entry name" value="Thioredoxin-like"/>
    <property type="match status" value="4"/>
</dbReference>
<keyword evidence="7" id="KW-0175">Coiled coil</keyword>
<keyword evidence="6" id="KW-0406">Ion transport</keyword>
<feature type="compositionally biased region" description="Pro residues" evidence="8">
    <location>
        <begin position="1074"/>
        <end position="1086"/>
    </location>
</feature>
<dbReference type="CDD" id="cd06503">
    <property type="entry name" value="ATP-synt_Fo_b"/>
    <property type="match status" value="1"/>
</dbReference>
<dbReference type="PANTHER" id="PTHR18929">
    <property type="entry name" value="PROTEIN DISULFIDE ISOMERASE"/>
    <property type="match status" value="1"/>
</dbReference>
<feature type="compositionally biased region" description="Low complexity" evidence="8">
    <location>
        <begin position="1087"/>
        <end position="1098"/>
    </location>
</feature>
<evidence type="ECO:0000256" key="7">
    <source>
        <dbReference type="SAM" id="Coils"/>
    </source>
</evidence>
<protein>
    <recommendedName>
        <fullName evidence="9">Thioredoxin domain-containing protein</fullName>
    </recommendedName>
</protein>
<name>A0AAE0ELR3_9ROSI</name>
<organism evidence="10 11">
    <name type="scientific">Dipteronia sinensis</name>
    <dbReference type="NCBI Taxonomy" id="43782"/>
    <lineage>
        <taxon>Eukaryota</taxon>
        <taxon>Viridiplantae</taxon>
        <taxon>Streptophyta</taxon>
        <taxon>Embryophyta</taxon>
        <taxon>Tracheophyta</taxon>
        <taxon>Spermatophyta</taxon>
        <taxon>Magnoliopsida</taxon>
        <taxon>eudicotyledons</taxon>
        <taxon>Gunneridae</taxon>
        <taxon>Pentapetalae</taxon>
        <taxon>rosids</taxon>
        <taxon>malvids</taxon>
        <taxon>Sapindales</taxon>
        <taxon>Sapindaceae</taxon>
        <taxon>Hippocastanoideae</taxon>
        <taxon>Acereae</taxon>
        <taxon>Dipteronia</taxon>
    </lineage>
</organism>
<proteinExistence type="inferred from homology"/>
<comment type="similarity">
    <text evidence="2">Belongs to the protein disulfide isomerase family.</text>
</comment>
<dbReference type="GO" id="GO:0005783">
    <property type="term" value="C:endoplasmic reticulum"/>
    <property type="evidence" value="ECO:0007669"/>
    <property type="project" value="TreeGrafter"/>
</dbReference>
<evidence type="ECO:0000256" key="4">
    <source>
        <dbReference type="ARBA" id="ARBA00022448"/>
    </source>
</evidence>
<dbReference type="Gene3D" id="1.20.5.2950">
    <property type="match status" value="1"/>
</dbReference>
<dbReference type="GO" id="GO:0034976">
    <property type="term" value="P:response to endoplasmic reticulum stress"/>
    <property type="evidence" value="ECO:0007669"/>
    <property type="project" value="TreeGrafter"/>
</dbReference>
<dbReference type="FunFam" id="1.20.5.2950:FF:000001">
    <property type="entry name" value="V-type proton ATPase subunit G"/>
    <property type="match status" value="1"/>
</dbReference>
<sequence>MAATIVLLLLFTLACFLFSLYKFTSLYHHSLHQSFQDFIESLTIFKSNPIIPKFPNTNISSTPAPALNSYNHDVVININDLDDNQVWPVIDENDVVVLTENNFSEFVDNNRHVMVMFYAPSFYRFLVSRQGPDFAEAAKLLKGMAVFARVDASVERELRMKYRIPPYPTMHFFVDGVKKFHYSFDIVMKLMTSDNIMDWVKRKMTIGIYNITTLPEAIHIRETESKFVLGIFDSLEDPPVITFTYKVAASIFENPMEQLWLYTSKSCSQVLCTFEAAARALKGKFLFVQVYLDNEDGMERDYKFSDAEDAPTVVAYDKCNRKKDKFNGELTLDNIKSYVLLVSLSFRPHDCFETDCDADIKSTKLSGDGSTKVIPLLPLLPNLMMELERPMPVSPSSGFSACPGCEYWSRELATEFRGGEVVLVKLPAALVKLPAYIFKQIELIEGSPTIYFYQDYEIYDDHNDDDSFHVIGAHNECGRKALMTWVKRKMRLGVYNITTMDEAKRLSADESKLVLGFLRTIELWLFAPTNGSEKVKYSFEEAVEASEGKLLFVYVEMNCEVSEFASSMAASRTLLFFISLLPLFTLYWLTSLSHHHTSPPGHNQSYKAFIEALTIFKSNRYDEPESWPLIRGPLRRIVKASPLPCYNKDFNNLATKPWPLLDDEDVVGLTAHNFTDFVAKNKYVLVMYYATWCNWSEQLAPEYAAAAKMLKGEAVQLAIVDGNWEHGLRSKYHVNDYPTIHLFVGGVRPSVYDSCRERTRDAITTWVKMKLSLGIYSINTMDEAQRVLAAESKLVLGFFDSLELWLFPPTNGSEKVKSSFEEAAEAFQGKLLFVYVEMNREGLGYGKTPFHEFGISGDDPRASPLPCYNKDFNNLETKPWPLLDDEDVVGLTELNITDFVAKNKDDITTWVKMKMSLGIYSINTIDEAQRVLAAESKLVLGFFDRCLELWLFAPRNGSEKILSIFEEAAQAFKGELLFVYVEMNLKLGGTELPLEFGTTVDGPAIVGRKQYFSYDYNMLKGELTLSNIKSFWENFLDDKRLSQRELDLARQAFELVPVGVGPSPSPHQQHNGPTHPPPPPFSPSPSPTSSSPPAEWAAAPPPPTEKSGMNGGQKAGIAMGMMAGAAVVGLVRSIVYSCLVCNEIIISKPQTCISSGSISISDKTHHCAAETEIIRRMESSRGQNGIQLLLAAEQEAQQIVNNARNEKMAKLKLAKEEADREIAQYRAQVEADFQRKIAESSGDSGANVKRLEHETDTKIKHLKIEASRISQDVLQMLLKQVTTVKN</sequence>
<evidence type="ECO:0000256" key="8">
    <source>
        <dbReference type="SAM" id="MobiDB-lite"/>
    </source>
</evidence>
<feature type="domain" description="Thioredoxin" evidence="9">
    <location>
        <begin position="652"/>
        <end position="772"/>
    </location>
</feature>
<dbReference type="InterPro" id="IPR013766">
    <property type="entry name" value="Thioredoxin_domain"/>
</dbReference>
<dbReference type="Proteomes" id="UP001281410">
    <property type="component" value="Unassembled WGS sequence"/>
</dbReference>
<reference evidence="10" key="1">
    <citation type="journal article" date="2023" name="Plant J.">
        <title>Genome sequences and population genomics provide insights into the demographic history, inbreeding, and mutation load of two 'living fossil' tree species of Dipteronia.</title>
        <authorList>
            <person name="Feng Y."/>
            <person name="Comes H.P."/>
            <person name="Chen J."/>
            <person name="Zhu S."/>
            <person name="Lu R."/>
            <person name="Zhang X."/>
            <person name="Li P."/>
            <person name="Qiu J."/>
            <person name="Olsen K.M."/>
            <person name="Qiu Y."/>
        </authorList>
    </citation>
    <scope>NUCLEOTIDE SEQUENCE</scope>
    <source>
        <strain evidence="10">NBL</strain>
    </source>
</reference>
<evidence type="ECO:0000313" key="10">
    <source>
        <dbReference type="EMBL" id="KAK3232417.1"/>
    </source>
</evidence>
<evidence type="ECO:0000256" key="5">
    <source>
        <dbReference type="ARBA" id="ARBA00022781"/>
    </source>
</evidence>
<feature type="coiled-coil region" evidence="7">
    <location>
        <begin position="1186"/>
        <end position="1235"/>
    </location>
</feature>
<evidence type="ECO:0000313" key="11">
    <source>
        <dbReference type="Proteomes" id="UP001281410"/>
    </source>
</evidence>
<dbReference type="NCBIfam" id="TIGR01147">
    <property type="entry name" value="V_ATP_synt_G"/>
    <property type="match status" value="1"/>
</dbReference>
<keyword evidence="5" id="KW-0375">Hydrogen ion transport</keyword>
<evidence type="ECO:0000256" key="2">
    <source>
        <dbReference type="ARBA" id="ARBA00006347"/>
    </source>
</evidence>
<keyword evidence="11" id="KW-1185">Reference proteome</keyword>
<accession>A0AAE0ELR3</accession>
<evidence type="ECO:0000259" key="9">
    <source>
        <dbReference type="PROSITE" id="PS51352"/>
    </source>
</evidence>
<dbReference type="GO" id="GO:0006457">
    <property type="term" value="P:protein folding"/>
    <property type="evidence" value="ECO:0007669"/>
    <property type="project" value="TreeGrafter"/>
</dbReference>
<dbReference type="GO" id="GO:0016471">
    <property type="term" value="C:vacuolar proton-transporting V-type ATPase complex"/>
    <property type="evidence" value="ECO:0007669"/>
    <property type="project" value="InterPro"/>
</dbReference>
<keyword evidence="4" id="KW-0813">Transport</keyword>
<dbReference type="InterPro" id="IPR005124">
    <property type="entry name" value="V-ATPase_G"/>
</dbReference>
<dbReference type="EMBL" id="JANJYJ010000001">
    <property type="protein sequence ID" value="KAK3232417.1"/>
    <property type="molecule type" value="Genomic_DNA"/>
</dbReference>
<dbReference type="GO" id="GO:0046961">
    <property type="term" value="F:proton-transporting ATPase activity, rotational mechanism"/>
    <property type="evidence" value="ECO:0007669"/>
    <property type="project" value="InterPro"/>
</dbReference>
<dbReference type="PROSITE" id="PS51352">
    <property type="entry name" value="THIOREDOXIN_2"/>
    <property type="match status" value="2"/>
</dbReference>
<comment type="function">
    <text evidence="1">Catalytic subunit of the peripheral V1 complex of vacuolar ATPase (V-ATPase). V-ATPase is responsible for acidifying a variety of intracellular compartments in eukaryotic cells.</text>
</comment>
<evidence type="ECO:0000256" key="3">
    <source>
        <dbReference type="ARBA" id="ARBA00010066"/>
    </source>
</evidence>
<comment type="caution">
    <text evidence="10">The sequence shown here is derived from an EMBL/GenBank/DDBJ whole genome shotgun (WGS) entry which is preliminary data.</text>
</comment>
<gene>
    <name evidence="10" type="ORF">Dsin_004298</name>
</gene>
<dbReference type="InterPro" id="IPR036249">
    <property type="entry name" value="Thioredoxin-like_sf"/>
</dbReference>
<dbReference type="Gene3D" id="3.40.30.10">
    <property type="entry name" value="Glutaredoxin"/>
    <property type="match status" value="4"/>
</dbReference>
<dbReference type="GO" id="GO:0003756">
    <property type="term" value="F:protein disulfide isomerase activity"/>
    <property type="evidence" value="ECO:0007669"/>
    <property type="project" value="TreeGrafter"/>
</dbReference>
<dbReference type="Pfam" id="PF03179">
    <property type="entry name" value="V-ATPase_G"/>
    <property type="match status" value="1"/>
</dbReference>
<evidence type="ECO:0000256" key="1">
    <source>
        <dbReference type="ARBA" id="ARBA00003847"/>
    </source>
</evidence>
<comment type="similarity">
    <text evidence="3">Belongs to the V-ATPase G subunit family.</text>
</comment>